<evidence type="ECO:0000313" key="3">
    <source>
        <dbReference type="EMBL" id="MFC7406310.1"/>
    </source>
</evidence>
<protein>
    <recommendedName>
        <fullName evidence="5">ATP synthase protein I</fullName>
    </recommendedName>
</protein>
<dbReference type="RefSeq" id="WP_382395599.1">
    <property type="nucleotide sequence ID" value="NZ_JBHTCQ010000003.1"/>
</dbReference>
<reference evidence="4" key="1">
    <citation type="journal article" date="2019" name="Int. J. Syst. Evol. Microbiol.">
        <title>The Global Catalogue of Microorganisms (GCM) 10K type strain sequencing project: providing services to taxonomists for standard genome sequencing and annotation.</title>
        <authorList>
            <consortium name="The Broad Institute Genomics Platform"/>
            <consortium name="The Broad Institute Genome Sequencing Center for Infectious Disease"/>
            <person name="Wu L."/>
            <person name="Ma J."/>
        </authorList>
    </citation>
    <scope>NUCLEOTIDE SEQUENCE [LARGE SCALE GENOMIC DNA]</scope>
    <source>
        <strain evidence="4">JCM 1490</strain>
    </source>
</reference>
<name>A0ABW2Q9W6_9MICO</name>
<evidence type="ECO:0000313" key="4">
    <source>
        <dbReference type="Proteomes" id="UP001596455"/>
    </source>
</evidence>
<dbReference type="Proteomes" id="UP001596455">
    <property type="component" value="Unassembled WGS sequence"/>
</dbReference>
<feature type="transmembrane region" description="Helical" evidence="2">
    <location>
        <begin position="78"/>
        <end position="100"/>
    </location>
</feature>
<keyword evidence="2" id="KW-1133">Transmembrane helix</keyword>
<feature type="transmembrane region" description="Helical" evidence="2">
    <location>
        <begin position="106"/>
        <end position="126"/>
    </location>
</feature>
<dbReference type="EMBL" id="JBHTCQ010000003">
    <property type="protein sequence ID" value="MFC7406310.1"/>
    <property type="molecule type" value="Genomic_DNA"/>
</dbReference>
<organism evidence="3 4">
    <name type="scientific">Georgenia alba</name>
    <dbReference type="NCBI Taxonomy" id="2233858"/>
    <lineage>
        <taxon>Bacteria</taxon>
        <taxon>Bacillati</taxon>
        <taxon>Actinomycetota</taxon>
        <taxon>Actinomycetes</taxon>
        <taxon>Micrococcales</taxon>
        <taxon>Bogoriellaceae</taxon>
        <taxon>Georgenia</taxon>
    </lineage>
</organism>
<feature type="transmembrane region" description="Helical" evidence="2">
    <location>
        <begin position="48"/>
        <end position="71"/>
    </location>
</feature>
<comment type="caution">
    <text evidence="3">The sequence shown here is derived from an EMBL/GenBank/DDBJ whole genome shotgun (WGS) entry which is preliminary data.</text>
</comment>
<gene>
    <name evidence="3" type="ORF">ACFQQL_14420</name>
</gene>
<proteinExistence type="predicted"/>
<feature type="transmembrane region" description="Helical" evidence="2">
    <location>
        <begin position="23"/>
        <end position="42"/>
    </location>
</feature>
<accession>A0ABW2Q9W6</accession>
<keyword evidence="4" id="KW-1185">Reference proteome</keyword>
<evidence type="ECO:0000256" key="2">
    <source>
        <dbReference type="SAM" id="Phobius"/>
    </source>
</evidence>
<evidence type="ECO:0008006" key="5">
    <source>
        <dbReference type="Google" id="ProtNLM"/>
    </source>
</evidence>
<keyword evidence="2" id="KW-0472">Membrane</keyword>
<evidence type="ECO:0000256" key="1">
    <source>
        <dbReference type="SAM" id="MobiDB-lite"/>
    </source>
</evidence>
<sequence length="173" mass="17725">MSQPESSTHVAVRAMYSTMIRRTAVLVAVLAVGGGVVGYLLAGMPGVWGALLGATIAALFMVATVVTMLLTADRPLTVVNVAVVVGLLVKLLLVFGVLVLLRGRDFYDPGVLFGVLVVAVIGSLLIEAVGVMTTRMPTVEPTPSAPVVPTPDDEADPDTGGRPSSEGPSTSQG</sequence>
<feature type="region of interest" description="Disordered" evidence="1">
    <location>
        <begin position="140"/>
        <end position="173"/>
    </location>
</feature>
<keyword evidence="2" id="KW-0812">Transmembrane</keyword>